<feature type="region of interest" description="Disordered" evidence="2">
    <location>
        <begin position="222"/>
        <end position="290"/>
    </location>
</feature>
<dbReference type="GO" id="GO:0032259">
    <property type="term" value="P:methylation"/>
    <property type="evidence" value="ECO:0007669"/>
    <property type="project" value="UniProtKB-KW"/>
</dbReference>
<dbReference type="InterPro" id="IPR029063">
    <property type="entry name" value="SAM-dependent_MTases_sf"/>
</dbReference>
<dbReference type="CDD" id="cd02440">
    <property type="entry name" value="AdoMet_MTases"/>
    <property type="match status" value="1"/>
</dbReference>
<evidence type="ECO:0000256" key="1">
    <source>
        <dbReference type="ARBA" id="ARBA00022679"/>
    </source>
</evidence>
<dbReference type="EMBL" id="JBHLTC010000011">
    <property type="protein sequence ID" value="MFC0624445.1"/>
    <property type="molecule type" value="Genomic_DNA"/>
</dbReference>
<keyword evidence="4" id="KW-0489">Methyltransferase</keyword>
<keyword evidence="1 4" id="KW-0808">Transferase</keyword>
<feature type="compositionally biased region" description="Gly residues" evidence="2">
    <location>
        <begin position="107"/>
        <end position="122"/>
    </location>
</feature>
<dbReference type="EC" id="2.1.1.222" evidence="4"/>
<dbReference type="Gene3D" id="3.40.50.150">
    <property type="entry name" value="Vaccinia Virus protein VP39"/>
    <property type="match status" value="2"/>
</dbReference>
<dbReference type="PANTHER" id="PTHR43861">
    <property type="entry name" value="TRANS-ACONITATE 2-METHYLTRANSFERASE-RELATED"/>
    <property type="match status" value="1"/>
</dbReference>
<dbReference type="Proteomes" id="UP001589890">
    <property type="component" value="Unassembled WGS sequence"/>
</dbReference>
<dbReference type="SUPFAM" id="SSF53335">
    <property type="entry name" value="S-adenosyl-L-methionine-dependent methyltransferases"/>
    <property type="match status" value="1"/>
</dbReference>
<feature type="region of interest" description="Disordered" evidence="2">
    <location>
        <begin position="100"/>
        <end position="122"/>
    </location>
</feature>
<proteinExistence type="predicted"/>
<evidence type="ECO:0000313" key="5">
    <source>
        <dbReference type="Proteomes" id="UP001589890"/>
    </source>
</evidence>
<name>A0ABV6QIU3_9ACTN</name>
<feature type="compositionally biased region" description="Basic and acidic residues" evidence="2">
    <location>
        <begin position="225"/>
        <end position="237"/>
    </location>
</feature>
<dbReference type="GO" id="GO:0102208">
    <property type="term" value="F:2-polyprenyl-6-hydroxyphenol methylase activity"/>
    <property type="evidence" value="ECO:0007669"/>
    <property type="project" value="UniProtKB-EC"/>
</dbReference>
<feature type="compositionally biased region" description="Basic and acidic residues" evidence="2">
    <location>
        <begin position="275"/>
        <end position="289"/>
    </location>
</feature>
<dbReference type="RefSeq" id="WP_380045825.1">
    <property type="nucleotide sequence ID" value="NZ_JBHLTC010000011.1"/>
</dbReference>
<accession>A0ABV6QIU3</accession>
<evidence type="ECO:0000256" key="2">
    <source>
        <dbReference type="SAM" id="MobiDB-lite"/>
    </source>
</evidence>
<feature type="compositionally biased region" description="Basic residues" evidence="2">
    <location>
        <begin position="238"/>
        <end position="264"/>
    </location>
</feature>
<organism evidence="4 5">
    <name type="scientific">Kribbella deserti</name>
    <dbReference type="NCBI Taxonomy" id="1926257"/>
    <lineage>
        <taxon>Bacteria</taxon>
        <taxon>Bacillati</taxon>
        <taxon>Actinomycetota</taxon>
        <taxon>Actinomycetes</taxon>
        <taxon>Propionibacteriales</taxon>
        <taxon>Kribbellaceae</taxon>
        <taxon>Kribbella</taxon>
    </lineage>
</organism>
<protein>
    <submittedName>
        <fullName evidence="4">Class I SAM-dependent methyltransferase</fullName>
        <ecNumber evidence="4">2.1.1.222</ecNumber>
        <ecNumber evidence="4">2.1.1.64</ecNumber>
    </submittedName>
</protein>
<dbReference type="EC" id="2.1.1.64" evidence="4"/>
<gene>
    <name evidence="4" type="ORF">ACFFGN_10265</name>
</gene>
<evidence type="ECO:0000313" key="4">
    <source>
        <dbReference type="EMBL" id="MFC0624445.1"/>
    </source>
</evidence>
<dbReference type="GO" id="GO:0061542">
    <property type="term" value="F:3-demethylubiquinol 3-O-methyltransferase activity"/>
    <property type="evidence" value="ECO:0007669"/>
    <property type="project" value="UniProtKB-EC"/>
</dbReference>
<keyword evidence="5" id="KW-1185">Reference proteome</keyword>
<sequence>MSTNPPNPYLAREISRIEPGTALDAGCGAGAEAIWLAAHGWQVTAADISAEALTQATTRAAALSQATTRAALPDHFDPAVGSAAPPDSLAVTVAPATGARTSAGGVATPGGDAGPGGRGTSGGGAGVGGVVVTEVPGHSAHRSREVAAAVSGDDQKAAWDGSGTVEWVEADLSVWEPGRQFDLVTTHYAHPAMPQLEFYDRIAEWVAPGGTLLIVGHLHTGSADASRHHGRPDSDHHTRSHAHHDHHDHHDHHGHVHGGGRHTHGAGGHGSGRHGHGDRGSDGHGHAEGQGHVGEVAVTAAAVVARLDEAEWEVLTAAEEQRTLAGHGGVLHDVVVRASRRHKPLRG</sequence>
<evidence type="ECO:0000259" key="3">
    <source>
        <dbReference type="Pfam" id="PF13649"/>
    </source>
</evidence>
<dbReference type="Pfam" id="PF13649">
    <property type="entry name" value="Methyltransf_25"/>
    <property type="match status" value="1"/>
</dbReference>
<feature type="domain" description="Methyltransferase" evidence="3">
    <location>
        <begin position="23"/>
        <end position="63"/>
    </location>
</feature>
<dbReference type="InterPro" id="IPR041698">
    <property type="entry name" value="Methyltransf_25"/>
</dbReference>
<comment type="caution">
    <text evidence="4">The sequence shown here is derived from an EMBL/GenBank/DDBJ whole genome shotgun (WGS) entry which is preliminary data.</text>
</comment>
<reference evidence="4 5" key="1">
    <citation type="submission" date="2024-09" db="EMBL/GenBank/DDBJ databases">
        <authorList>
            <person name="Sun Q."/>
            <person name="Mori K."/>
        </authorList>
    </citation>
    <scope>NUCLEOTIDE SEQUENCE [LARGE SCALE GENOMIC DNA]</scope>
    <source>
        <strain evidence="4 5">CGMCC 1.15906</strain>
    </source>
</reference>